<protein>
    <submittedName>
        <fullName evidence="2">Uncharacterized protein</fullName>
    </submittedName>
</protein>
<name>A0A4Q9M883_9APHY</name>
<dbReference type="EMBL" id="ML143573">
    <property type="protein sequence ID" value="TBU21836.1"/>
    <property type="molecule type" value="Genomic_DNA"/>
</dbReference>
<dbReference type="AlphaFoldDB" id="A0A4Q9M883"/>
<evidence type="ECO:0000256" key="1">
    <source>
        <dbReference type="SAM" id="MobiDB-lite"/>
    </source>
</evidence>
<feature type="compositionally biased region" description="Polar residues" evidence="1">
    <location>
        <begin position="1"/>
        <end position="11"/>
    </location>
</feature>
<reference evidence="2" key="1">
    <citation type="submission" date="2019-01" db="EMBL/GenBank/DDBJ databases">
        <title>Draft genome sequences of three monokaryotic isolates of the white-rot basidiomycete fungus Dichomitus squalens.</title>
        <authorList>
            <consortium name="DOE Joint Genome Institute"/>
            <person name="Lopez S.C."/>
            <person name="Andreopoulos B."/>
            <person name="Pangilinan J."/>
            <person name="Lipzen A."/>
            <person name="Riley R."/>
            <person name="Ahrendt S."/>
            <person name="Ng V."/>
            <person name="Barry K."/>
            <person name="Daum C."/>
            <person name="Grigoriev I.V."/>
            <person name="Hilden K.S."/>
            <person name="Makela M.R."/>
            <person name="de Vries R.P."/>
        </authorList>
    </citation>
    <scope>NUCLEOTIDE SEQUENCE [LARGE SCALE GENOMIC DNA]</scope>
    <source>
        <strain evidence="2">OM18370.1</strain>
    </source>
</reference>
<gene>
    <name evidence="2" type="ORF">BD311DRAFT_706508</name>
</gene>
<evidence type="ECO:0000313" key="2">
    <source>
        <dbReference type="EMBL" id="TBU21836.1"/>
    </source>
</evidence>
<dbReference type="OrthoDB" id="3071225at2759"/>
<feature type="compositionally biased region" description="Polar residues" evidence="1">
    <location>
        <begin position="22"/>
        <end position="32"/>
    </location>
</feature>
<organism evidence="2">
    <name type="scientific">Dichomitus squalens</name>
    <dbReference type="NCBI Taxonomy" id="114155"/>
    <lineage>
        <taxon>Eukaryota</taxon>
        <taxon>Fungi</taxon>
        <taxon>Dikarya</taxon>
        <taxon>Basidiomycota</taxon>
        <taxon>Agaricomycotina</taxon>
        <taxon>Agaricomycetes</taxon>
        <taxon>Polyporales</taxon>
        <taxon>Polyporaceae</taxon>
        <taxon>Dichomitus</taxon>
    </lineage>
</organism>
<feature type="compositionally biased region" description="Polar residues" evidence="1">
    <location>
        <begin position="51"/>
        <end position="61"/>
    </location>
</feature>
<sequence length="431" mass="47357">MDHGISTTSLASPRPQYPHQLGESSKAQAAQQRRTELHTPFRAASMATPFSDITSDSSEASLASEPDDGRYSRNHERKLLPMLDLDLEKAGTPQTNSSAAWLQWRAEQGRAVHIARGEAATSRANPYAGPALVGRAQAPWADAGVRMNHGWERMFRAASVTNDAQVRKKFADDIVNTGKWEEGTSEVLALAGMLVERAAEGDAQGFVSVAPFARNLHESFKRKNGAVAAEFHGQLRRCIWEEFEAWWQPGKPTALSSFKYKGKPQALTASLAVATLIGDLFTVNLVPPETVILCLQVLIGNMFAVEQARAVRAMLSRVDARLKDADPAAVDTVLAAFCVNVDHVKTSFIGEFKDTDVKAQYDDVETIYKRWDRVREMYTQGHSVAYPSVSETDDTPVQPSFPTLTPTAIWQPAPRNTPVISYRVPAQNPPA</sequence>
<feature type="region of interest" description="Disordered" evidence="1">
    <location>
        <begin position="1"/>
        <end position="75"/>
    </location>
</feature>
<dbReference type="Proteomes" id="UP000292957">
    <property type="component" value="Unassembled WGS sequence"/>
</dbReference>
<proteinExistence type="predicted"/>
<accession>A0A4Q9M883</accession>